<dbReference type="GO" id="GO:0005774">
    <property type="term" value="C:vacuolar membrane"/>
    <property type="evidence" value="ECO:0007669"/>
    <property type="project" value="UniProtKB-ARBA"/>
</dbReference>
<dbReference type="EC" id="3.2.1.45" evidence="5 12"/>
<dbReference type="FunFam" id="3.20.20.80:FF:000030">
    <property type="entry name" value="Lysosomal acid glucosylceramidase"/>
    <property type="match status" value="1"/>
</dbReference>
<evidence type="ECO:0000256" key="12">
    <source>
        <dbReference type="RuleBase" id="RU361188"/>
    </source>
</evidence>
<keyword evidence="16" id="KW-1185">Reference proteome</keyword>
<dbReference type="GeneID" id="115887925"/>
<dbReference type="PRINTS" id="PR00843">
    <property type="entry name" value="GLHYDRLASE30"/>
</dbReference>
<dbReference type="GO" id="GO:0032006">
    <property type="term" value="P:regulation of TOR signaling"/>
    <property type="evidence" value="ECO:0007669"/>
    <property type="project" value="UniProtKB-ARBA"/>
</dbReference>
<feature type="chain" id="PRO_5026804011" description="Glucosylceramidase" evidence="13">
    <location>
        <begin position="19"/>
        <end position="511"/>
    </location>
</feature>
<dbReference type="GO" id="GO:0004348">
    <property type="term" value="F:glucosylceramidase activity"/>
    <property type="evidence" value="ECO:0007669"/>
    <property type="project" value="UniProtKB-EC"/>
</dbReference>
<dbReference type="KEGG" id="soy:115887925"/>
<comment type="catalytic activity">
    <reaction evidence="1">
        <text>a beta-D-glucosyl-(1&lt;-&gt;1')-N-acylsphing-4-enine + H2O = an N-acylsphing-4-enine + D-glucose</text>
        <dbReference type="Rhea" id="RHEA:13269"/>
        <dbReference type="ChEBI" id="CHEBI:4167"/>
        <dbReference type="ChEBI" id="CHEBI:15377"/>
        <dbReference type="ChEBI" id="CHEBI:22801"/>
        <dbReference type="ChEBI" id="CHEBI:52639"/>
        <dbReference type="EC" id="3.2.1.45"/>
    </reaction>
    <physiologicalReaction direction="left-to-right" evidence="1">
        <dbReference type="Rhea" id="RHEA:13270"/>
    </physiologicalReaction>
</comment>
<gene>
    <name evidence="17" type="primary">LOC115887925</name>
</gene>
<dbReference type="GO" id="GO:0007040">
    <property type="term" value="P:lysosome organization"/>
    <property type="evidence" value="ECO:0007669"/>
    <property type="project" value="UniProtKB-ARBA"/>
</dbReference>
<comment type="pathway">
    <text evidence="3">Sphingolipid metabolism.</text>
</comment>
<comment type="pathway">
    <text evidence="2">Lipid metabolism; sphingolipid metabolism.</text>
</comment>
<feature type="domain" description="Glycosyl hydrolase family 30 TIM-barrel" evidence="14">
    <location>
        <begin position="96"/>
        <end position="444"/>
    </location>
</feature>
<dbReference type="GO" id="GO:0006680">
    <property type="term" value="P:glucosylceramide catabolic process"/>
    <property type="evidence" value="ECO:0007669"/>
    <property type="project" value="UniProtKB-ARBA"/>
</dbReference>
<keyword evidence="6 13" id="KW-0732">Signal</keyword>
<dbReference type="InterPro" id="IPR033453">
    <property type="entry name" value="Glyco_hydro_30_TIM-barrel"/>
</dbReference>
<dbReference type="PANTHER" id="PTHR11069">
    <property type="entry name" value="GLUCOSYLCERAMIDASE"/>
    <property type="match status" value="1"/>
</dbReference>
<evidence type="ECO:0000256" key="3">
    <source>
        <dbReference type="ARBA" id="ARBA00004991"/>
    </source>
</evidence>
<evidence type="ECO:0000256" key="8">
    <source>
        <dbReference type="ARBA" id="ARBA00022919"/>
    </source>
</evidence>
<dbReference type="PANTHER" id="PTHR11069:SF23">
    <property type="entry name" value="LYSOSOMAL ACID GLUCOSYLCERAMIDASE"/>
    <property type="match status" value="1"/>
</dbReference>
<proteinExistence type="inferred from homology"/>
<evidence type="ECO:0000313" key="16">
    <source>
        <dbReference type="Proteomes" id="UP000504635"/>
    </source>
</evidence>
<evidence type="ECO:0000259" key="15">
    <source>
        <dbReference type="Pfam" id="PF17189"/>
    </source>
</evidence>
<evidence type="ECO:0000259" key="14">
    <source>
        <dbReference type="Pfam" id="PF02055"/>
    </source>
</evidence>
<evidence type="ECO:0000256" key="7">
    <source>
        <dbReference type="ARBA" id="ARBA00022801"/>
    </source>
</evidence>
<dbReference type="FunCoup" id="A0A6J2YH30">
    <property type="interactions" value="172"/>
</dbReference>
<evidence type="ECO:0000256" key="13">
    <source>
        <dbReference type="SAM" id="SignalP"/>
    </source>
</evidence>
<dbReference type="InterPro" id="IPR033452">
    <property type="entry name" value="GH30_C"/>
</dbReference>
<dbReference type="SUPFAM" id="SSF51445">
    <property type="entry name" value="(Trans)glycosidases"/>
    <property type="match status" value="1"/>
</dbReference>
<evidence type="ECO:0000256" key="1">
    <source>
        <dbReference type="ARBA" id="ARBA00001013"/>
    </source>
</evidence>
<dbReference type="GO" id="GO:0005764">
    <property type="term" value="C:lysosome"/>
    <property type="evidence" value="ECO:0007669"/>
    <property type="project" value="UniProtKB-ARBA"/>
</dbReference>
<comment type="catalytic activity">
    <reaction evidence="10">
        <text>a beta-D-glucosylceramide + H2O = an N-acyl-sphingoid base + D-glucose</text>
        <dbReference type="Rhea" id="RHEA:81447"/>
        <dbReference type="ChEBI" id="CHEBI:4167"/>
        <dbReference type="ChEBI" id="CHEBI:15377"/>
        <dbReference type="ChEBI" id="CHEBI:83264"/>
        <dbReference type="ChEBI" id="CHEBI:83273"/>
    </reaction>
    <physiologicalReaction direction="left-to-right" evidence="10">
        <dbReference type="Rhea" id="RHEA:81448"/>
    </physiologicalReaction>
</comment>
<dbReference type="Gene3D" id="3.20.20.80">
    <property type="entry name" value="Glycosidases"/>
    <property type="match status" value="1"/>
</dbReference>
<dbReference type="AlphaFoldDB" id="A0A6J2YH30"/>
<evidence type="ECO:0000256" key="10">
    <source>
        <dbReference type="ARBA" id="ARBA00050474"/>
    </source>
</evidence>
<organism evidence="16 17">
    <name type="scientific">Sitophilus oryzae</name>
    <name type="common">Rice weevil</name>
    <name type="synonym">Curculio oryzae</name>
    <dbReference type="NCBI Taxonomy" id="7048"/>
    <lineage>
        <taxon>Eukaryota</taxon>
        <taxon>Metazoa</taxon>
        <taxon>Ecdysozoa</taxon>
        <taxon>Arthropoda</taxon>
        <taxon>Hexapoda</taxon>
        <taxon>Insecta</taxon>
        <taxon>Pterygota</taxon>
        <taxon>Neoptera</taxon>
        <taxon>Endopterygota</taxon>
        <taxon>Coleoptera</taxon>
        <taxon>Polyphaga</taxon>
        <taxon>Cucujiformia</taxon>
        <taxon>Curculionidae</taxon>
        <taxon>Dryophthorinae</taxon>
        <taxon>Sitophilus</taxon>
    </lineage>
</organism>
<evidence type="ECO:0000256" key="11">
    <source>
        <dbReference type="ARBA" id="ARBA00051345"/>
    </source>
</evidence>
<evidence type="ECO:0000256" key="4">
    <source>
        <dbReference type="ARBA" id="ARBA00005382"/>
    </source>
</evidence>
<comment type="catalytic activity">
    <reaction evidence="11">
        <text>an N-acyl-1-beta-D-glucosyl-15-methylhexadecasphing-4-enine + H2O = an N-acyl-15-methylhexadecasphing-4-enine + D-glucose</text>
        <dbReference type="Rhea" id="RHEA:34755"/>
        <dbReference type="ChEBI" id="CHEBI:4167"/>
        <dbReference type="ChEBI" id="CHEBI:15377"/>
        <dbReference type="ChEBI" id="CHEBI:70815"/>
        <dbReference type="ChEBI" id="CHEBI:70846"/>
    </reaction>
    <physiologicalReaction direction="left-to-right" evidence="11">
        <dbReference type="Rhea" id="RHEA:34756"/>
    </physiologicalReaction>
</comment>
<feature type="domain" description="Glycosyl hydrolase family 30 beta sandwich" evidence="15">
    <location>
        <begin position="447"/>
        <end position="507"/>
    </location>
</feature>
<feature type="signal peptide" evidence="13">
    <location>
        <begin position="1"/>
        <end position="18"/>
    </location>
</feature>
<reference evidence="17" key="1">
    <citation type="submission" date="2025-08" db="UniProtKB">
        <authorList>
            <consortium name="RefSeq"/>
        </authorList>
    </citation>
    <scope>IDENTIFICATION</scope>
    <source>
        <tissue evidence="17">Gonads</tissue>
    </source>
</reference>
<dbReference type="InterPro" id="IPR017853">
    <property type="entry name" value="GH"/>
</dbReference>
<dbReference type="Pfam" id="PF02055">
    <property type="entry name" value="Glyco_hydro_30"/>
    <property type="match status" value="1"/>
</dbReference>
<dbReference type="RefSeq" id="XP_030763318.1">
    <property type="nucleotide sequence ID" value="XM_030907458.1"/>
</dbReference>
<keyword evidence="12" id="KW-0326">Glycosidase</keyword>
<dbReference type="InParanoid" id="A0A6J2YH30"/>
<dbReference type="OrthoDB" id="2160638at2759"/>
<dbReference type="GO" id="GO:0006914">
    <property type="term" value="P:autophagy"/>
    <property type="evidence" value="ECO:0007669"/>
    <property type="project" value="UniProtKB-ARBA"/>
</dbReference>
<dbReference type="Pfam" id="PF17189">
    <property type="entry name" value="Glyco_hydro_30C"/>
    <property type="match status" value="1"/>
</dbReference>
<sequence length="511" mass="56891">MFILKFTVCILLLSKINSEQLCSLREVEYGTVCVCNSSYCDTVPSIEDLSSGQYQLYTTSESNLGFLSTTGNLSTNDSAASVSVTVANLPSTLQTIIGFGGAFTDSAGINLVSLPEEAQTKLVESYFGEDGLQYSLGRVPIGGTDFSTYGYTYCDEEDTNLTLACFELASEDYNYKIPFINQAISLRGNGTFRLFASVWSSPAWTKSNNAIEGTGVLNSEYYDWWARYFIKFFEAYEENNITFWGVTPQNEPMDSFLSITIPNLLHTPSQMKTWIKDHLGPTIRNSTYSYLKIIALDDNRYLLPILKWFILSDEDVLQYVDGVGIHWYVDLTTPASVIEDAYNDNKELFALATEACNGYIRITDIIKAVELGSWTRGVNYINDIFDNLEYNVTGWTDWNLALNTSGGPTFIDNNVDSPIIVNATAGEFYKQPMFYALGHFSKFLVPDSVRVTSEVSGSNIRALAFLRPDEKVAVIIYNESSDDVSVNISIEGNSGTIEVPGNSINTFLYTQ</sequence>
<dbReference type="InterPro" id="IPR001139">
    <property type="entry name" value="Glyco_hydro_30"/>
</dbReference>
<dbReference type="GO" id="GO:0006066">
    <property type="term" value="P:alcohol metabolic process"/>
    <property type="evidence" value="ECO:0007669"/>
    <property type="project" value="UniProtKB-ARBA"/>
</dbReference>
<dbReference type="GO" id="GO:0010605">
    <property type="term" value="P:negative regulation of macromolecule metabolic process"/>
    <property type="evidence" value="ECO:0007669"/>
    <property type="project" value="UniProtKB-ARBA"/>
</dbReference>
<dbReference type="GO" id="GO:0030163">
    <property type="term" value="P:protein catabolic process"/>
    <property type="evidence" value="ECO:0007669"/>
    <property type="project" value="UniProtKB-ARBA"/>
</dbReference>
<dbReference type="GO" id="GO:0016241">
    <property type="term" value="P:regulation of macroautophagy"/>
    <property type="evidence" value="ECO:0007669"/>
    <property type="project" value="UniProtKB-ARBA"/>
</dbReference>
<name>A0A6J2YH30_SITOR</name>
<dbReference type="GO" id="GO:0042391">
    <property type="term" value="P:regulation of membrane potential"/>
    <property type="evidence" value="ECO:0007669"/>
    <property type="project" value="UniProtKB-ARBA"/>
</dbReference>
<accession>A0A6J2YH30</accession>
<evidence type="ECO:0000256" key="2">
    <source>
        <dbReference type="ARBA" id="ARBA00004760"/>
    </source>
</evidence>
<keyword evidence="8 12" id="KW-0746">Sphingolipid metabolism</keyword>
<evidence type="ECO:0000313" key="17">
    <source>
        <dbReference type="RefSeq" id="XP_030763318.1"/>
    </source>
</evidence>
<dbReference type="GO" id="GO:0005102">
    <property type="term" value="F:signaling receptor binding"/>
    <property type="evidence" value="ECO:0007669"/>
    <property type="project" value="UniProtKB-ARBA"/>
</dbReference>
<dbReference type="GO" id="GO:0008202">
    <property type="term" value="P:steroid metabolic process"/>
    <property type="evidence" value="ECO:0007669"/>
    <property type="project" value="UniProtKB-ARBA"/>
</dbReference>
<comment type="similarity">
    <text evidence="4 12">Belongs to the glycosyl hydrolase 30 family.</text>
</comment>
<protein>
    <recommendedName>
        <fullName evidence="5 12">Glucosylceramidase</fullName>
        <ecNumber evidence="5 12">3.2.1.45</ecNumber>
    </recommendedName>
</protein>
<keyword evidence="7 12" id="KW-0378">Hydrolase</keyword>
<dbReference type="GO" id="GO:0016758">
    <property type="term" value="F:hexosyltransferase activity"/>
    <property type="evidence" value="ECO:0007669"/>
    <property type="project" value="UniProtKB-ARBA"/>
</dbReference>
<evidence type="ECO:0000256" key="6">
    <source>
        <dbReference type="ARBA" id="ARBA00022729"/>
    </source>
</evidence>
<evidence type="ECO:0000256" key="5">
    <source>
        <dbReference type="ARBA" id="ARBA00012658"/>
    </source>
</evidence>
<keyword evidence="9 12" id="KW-0443">Lipid metabolism</keyword>
<dbReference type="Proteomes" id="UP000504635">
    <property type="component" value="Unplaced"/>
</dbReference>
<evidence type="ECO:0000256" key="9">
    <source>
        <dbReference type="ARBA" id="ARBA00023098"/>
    </source>
</evidence>
<dbReference type="GO" id="GO:0051246">
    <property type="term" value="P:regulation of protein metabolic process"/>
    <property type="evidence" value="ECO:0007669"/>
    <property type="project" value="UniProtKB-ARBA"/>
</dbReference>